<dbReference type="InterPro" id="IPR010259">
    <property type="entry name" value="S8pro/Inhibitor_I9"/>
</dbReference>
<name>A0AAW2ZJ40_9EUKA</name>
<evidence type="ECO:0000313" key="3">
    <source>
        <dbReference type="EMBL" id="KAL0489455.1"/>
    </source>
</evidence>
<keyword evidence="4" id="KW-1185">Reference proteome</keyword>
<evidence type="ECO:0000259" key="2">
    <source>
        <dbReference type="Pfam" id="PF05922"/>
    </source>
</evidence>
<dbReference type="AlphaFoldDB" id="A0AAW2ZJ40"/>
<accession>A0AAW2ZJ40</accession>
<dbReference type="Proteomes" id="UP001431209">
    <property type="component" value="Unassembled WGS sequence"/>
</dbReference>
<sequence>MHPVIVSFRDDATPDQIETAKQLAAQNGKIGHEYTIIKGFSATLTEENYVKELESLPGVQAVEADGVVTTC</sequence>
<comment type="similarity">
    <text evidence="1">Belongs to the protease inhibitor I9 family.</text>
</comment>
<dbReference type="GO" id="GO:0004866">
    <property type="term" value="F:endopeptidase inhibitor activity"/>
    <property type="evidence" value="ECO:0007669"/>
    <property type="project" value="TreeGrafter"/>
</dbReference>
<dbReference type="PANTHER" id="PTHR28288:SF2">
    <property type="entry name" value="PROTEASE B INHIBITOR 2"/>
    <property type="match status" value="1"/>
</dbReference>
<dbReference type="GO" id="GO:0042144">
    <property type="term" value="P:vacuole fusion, non-autophagic"/>
    <property type="evidence" value="ECO:0007669"/>
    <property type="project" value="TreeGrafter"/>
</dbReference>
<reference evidence="3 4" key="1">
    <citation type="submission" date="2024-03" db="EMBL/GenBank/DDBJ databases">
        <title>The Acrasis kona genome and developmental transcriptomes reveal deep origins of eukaryotic multicellular pathways.</title>
        <authorList>
            <person name="Sheikh S."/>
            <person name="Fu C.-J."/>
            <person name="Brown M.W."/>
            <person name="Baldauf S.L."/>
        </authorList>
    </citation>
    <scope>NUCLEOTIDE SEQUENCE [LARGE SCALE GENOMIC DNA]</scope>
    <source>
        <strain evidence="3 4">ATCC MYA-3509</strain>
    </source>
</reference>
<dbReference type="InterPro" id="IPR052471">
    <property type="entry name" value="PBI_I9"/>
</dbReference>
<protein>
    <recommendedName>
        <fullName evidence="2">Inhibitor I9 domain-containing protein</fullName>
    </recommendedName>
</protein>
<dbReference type="EMBL" id="JAOPGA020001558">
    <property type="protein sequence ID" value="KAL0489455.1"/>
    <property type="molecule type" value="Genomic_DNA"/>
</dbReference>
<proteinExistence type="inferred from homology"/>
<feature type="domain" description="Inhibitor I9" evidence="2">
    <location>
        <begin position="5"/>
        <end position="70"/>
    </location>
</feature>
<comment type="caution">
    <text evidence="3">The sequence shown here is derived from an EMBL/GenBank/DDBJ whole genome shotgun (WGS) entry which is preliminary data.</text>
</comment>
<dbReference type="InterPro" id="IPR037045">
    <property type="entry name" value="S8pro/Inhibitor_I9_sf"/>
</dbReference>
<dbReference type="Pfam" id="PF05922">
    <property type="entry name" value="Inhibitor_I9"/>
    <property type="match status" value="1"/>
</dbReference>
<evidence type="ECO:0000313" key="4">
    <source>
        <dbReference type="Proteomes" id="UP001431209"/>
    </source>
</evidence>
<evidence type="ECO:0000256" key="1">
    <source>
        <dbReference type="ARBA" id="ARBA00038069"/>
    </source>
</evidence>
<dbReference type="SUPFAM" id="SSF54897">
    <property type="entry name" value="Protease propeptides/inhibitors"/>
    <property type="match status" value="1"/>
</dbReference>
<organism evidence="3 4">
    <name type="scientific">Acrasis kona</name>
    <dbReference type="NCBI Taxonomy" id="1008807"/>
    <lineage>
        <taxon>Eukaryota</taxon>
        <taxon>Discoba</taxon>
        <taxon>Heterolobosea</taxon>
        <taxon>Tetramitia</taxon>
        <taxon>Eutetramitia</taxon>
        <taxon>Acrasidae</taxon>
        <taxon>Acrasis</taxon>
    </lineage>
</organism>
<dbReference type="PANTHER" id="PTHR28288">
    <property type="entry name" value="PROTEASE B INHIBITOR 2"/>
    <property type="match status" value="1"/>
</dbReference>
<dbReference type="Gene3D" id="3.30.70.80">
    <property type="entry name" value="Peptidase S8 propeptide/proteinase inhibitor I9"/>
    <property type="match status" value="1"/>
</dbReference>
<gene>
    <name evidence="3" type="ORF">AKO1_009147</name>
</gene>